<dbReference type="NCBIfam" id="TIGR04086">
    <property type="entry name" value="TIGR04086_membr"/>
    <property type="match status" value="1"/>
</dbReference>
<dbReference type="AlphaFoldDB" id="A0A1E8EWV3"/>
<feature type="transmembrane region" description="Helical" evidence="1">
    <location>
        <begin position="67"/>
        <end position="88"/>
    </location>
</feature>
<keyword evidence="3" id="KW-1185">Reference proteome</keyword>
<sequence length="120" mass="13095">MNKSNYSFIADGVLRSSILTVVLLLIFSIVMTFKDLSSISSTFYLVTTILSVMYGSIFAVKKINKKGWLVGILVALLYMTVIYIVSILSGNTNSIEMNRVIRLLLALVVGALSGIIGINI</sequence>
<evidence type="ECO:0008006" key="4">
    <source>
        <dbReference type="Google" id="ProtNLM"/>
    </source>
</evidence>
<protein>
    <recommendedName>
        <fullName evidence="4">TIGR04086 family membrane protein</fullName>
    </recommendedName>
</protein>
<evidence type="ECO:0000313" key="3">
    <source>
        <dbReference type="Proteomes" id="UP000175744"/>
    </source>
</evidence>
<proteinExistence type="predicted"/>
<gene>
    <name evidence="2" type="ORF">CLOACE_18690</name>
</gene>
<dbReference type="InterPro" id="IPR023804">
    <property type="entry name" value="DUF3792_TM"/>
</dbReference>
<feature type="transmembrane region" description="Helical" evidence="1">
    <location>
        <begin position="100"/>
        <end position="118"/>
    </location>
</feature>
<evidence type="ECO:0000256" key="1">
    <source>
        <dbReference type="SAM" id="Phobius"/>
    </source>
</evidence>
<reference evidence="2 3" key="1">
    <citation type="submission" date="2016-06" db="EMBL/GenBank/DDBJ databases">
        <title>Genome sequence of Clostridium acetireducens DSM 10703.</title>
        <authorList>
            <person name="Poehlein A."/>
            <person name="Fluechter S."/>
            <person name="Duerre P."/>
            <person name="Daniel R."/>
        </authorList>
    </citation>
    <scope>NUCLEOTIDE SEQUENCE [LARGE SCALE GENOMIC DNA]</scope>
    <source>
        <strain evidence="2 3">DSM 10703</strain>
    </source>
</reference>
<dbReference type="STRING" id="1121290.CLAOCE_18690"/>
<keyword evidence="1" id="KW-0472">Membrane</keyword>
<dbReference type="OrthoDB" id="2086722at2"/>
<name>A0A1E8EWV3_9CLOT</name>
<feature type="transmembrane region" description="Helical" evidence="1">
    <location>
        <begin position="12"/>
        <end position="33"/>
    </location>
</feature>
<organism evidence="2 3">
    <name type="scientific">Clostridium acetireducens DSM 10703</name>
    <dbReference type="NCBI Taxonomy" id="1121290"/>
    <lineage>
        <taxon>Bacteria</taxon>
        <taxon>Bacillati</taxon>
        <taxon>Bacillota</taxon>
        <taxon>Clostridia</taxon>
        <taxon>Eubacteriales</taxon>
        <taxon>Clostridiaceae</taxon>
        <taxon>Clostridium</taxon>
    </lineage>
</organism>
<evidence type="ECO:0000313" key="2">
    <source>
        <dbReference type="EMBL" id="OFI05251.1"/>
    </source>
</evidence>
<keyword evidence="1" id="KW-0812">Transmembrane</keyword>
<dbReference type="Proteomes" id="UP000175744">
    <property type="component" value="Unassembled WGS sequence"/>
</dbReference>
<feature type="transmembrane region" description="Helical" evidence="1">
    <location>
        <begin position="39"/>
        <end position="60"/>
    </location>
</feature>
<accession>A0A1E8EWV3</accession>
<comment type="caution">
    <text evidence="2">The sequence shown here is derived from an EMBL/GenBank/DDBJ whole genome shotgun (WGS) entry which is preliminary data.</text>
</comment>
<dbReference type="EMBL" id="LZFO01000032">
    <property type="protein sequence ID" value="OFI05251.1"/>
    <property type="molecule type" value="Genomic_DNA"/>
</dbReference>
<dbReference type="Pfam" id="PF12670">
    <property type="entry name" value="DUF3792"/>
    <property type="match status" value="1"/>
</dbReference>
<keyword evidence="1" id="KW-1133">Transmembrane helix</keyword>